<proteinExistence type="predicted"/>
<dbReference type="Proteomes" id="UP000298159">
    <property type="component" value="Unassembled WGS sequence"/>
</dbReference>
<gene>
    <name evidence="1" type="ORF">E5083_23100</name>
</gene>
<dbReference type="GeneID" id="95450467"/>
<organism evidence="1 2">
    <name type="scientific">Streptomyces bauhiniae</name>
    <dbReference type="NCBI Taxonomy" id="2340725"/>
    <lineage>
        <taxon>Bacteria</taxon>
        <taxon>Bacillati</taxon>
        <taxon>Actinomycetota</taxon>
        <taxon>Actinomycetes</taxon>
        <taxon>Kitasatosporales</taxon>
        <taxon>Streptomycetaceae</taxon>
        <taxon>Streptomyces</taxon>
    </lineage>
</organism>
<comment type="caution">
    <text evidence="1">The sequence shown here is derived from an EMBL/GenBank/DDBJ whole genome shotgun (WGS) entry which is preliminary data.</text>
</comment>
<protein>
    <recommendedName>
        <fullName evidence="3">PH domain-containing protein</fullName>
    </recommendedName>
</protein>
<sequence length="147" mass="15908">MSLNARRNRQLLEATAPLLLQGERVEFTSLAGVGSVSVRRQALTAAMVGVLSAGTVMATVTPRPLYLVLTDQRLLFFDGNQGRKPGRLVLNLPRPYLSAGNSRKVFLGLQFATVLSLAGEEHGLKVTFPVQHKSDGPRFVAALPVTR</sequence>
<dbReference type="EMBL" id="SRRT01000007">
    <property type="protein sequence ID" value="TGN73694.1"/>
    <property type="molecule type" value="Genomic_DNA"/>
</dbReference>
<dbReference type="AlphaFoldDB" id="A0A4Z1CX87"/>
<dbReference type="RefSeq" id="WP_135787620.1">
    <property type="nucleotide sequence ID" value="NZ_SRRT01000007.1"/>
</dbReference>
<evidence type="ECO:0008006" key="3">
    <source>
        <dbReference type="Google" id="ProtNLM"/>
    </source>
</evidence>
<evidence type="ECO:0000313" key="1">
    <source>
        <dbReference type="EMBL" id="TGN73694.1"/>
    </source>
</evidence>
<keyword evidence="2" id="KW-1185">Reference proteome</keyword>
<name>A0A4Z1CX87_9ACTN</name>
<accession>A0A4Z1CX87</accession>
<evidence type="ECO:0000313" key="2">
    <source>
        <dbReference type="Proteomes" id="UP000298159"/>
    </source>
</evidence>
<reference evidence="1 2" key="1">
    <citation type="submission" date="2019-04" db="EMBL/GenBank/DDBJ databases">
        <title>Streptomyces sp. nov. Bv016 isolated from bark of Buahinia variegata.</title>
        <authorList>
            <person name="Kanchanasin P."/>
            <person name="Tanasupawat S."/>
            <person name="Yuki M."/>
            <person name="Kudo T."/>
        </authorList>
    </citation>
    <scope>NUCLEOTIDE SEQUENCE [LARGE SCALE GENOMIC DNA]</scope>
    <source>
        <strain evidence="1 2">Bv016</strain>
    </source>
</reference>